<evidence type="ECO:0000256" key="10">
    <source>
        <dbReference type="ARBA" id="ARBA00022833"/>
    </source>
</evidence>
<dbReference type="SUPFAM" id="SSF53187">
    <property type="entry name" value="Zn-dependent exopeptidases"/>
    <property type="match status" value="1"/>
</dbReference>
<evidence type="ECO:0000256" key="16">
    <source>
        <dbReference type="SAM" id="SignalP"/>
    </source>
</evidence>
<evidence type="ECO:0000256" key="13">
    <source>
        <dbReference type="ARBA" id="ARBA00057299"/>
    </source>
</evidence>
<dbReference type="AlphaFoldDB" id="A0A8K0GC56"/>
<proteinExistence type="inferred from homology"/>
<evidence type="ECO:0000256" key="11">
    <source>
        <dbReference type="ARBA" id="ARBA00023049"/>
    </source>
</evidence>
<dbReference type="Gene3D" id="3.40.630.10">
    <property type="entry name" value="Zn peptidases"/>
    <property type="match status" value="1"/>
</dbReference>
<evidence type="ECO:0000256" key="9">
    <source>
        <dbReference type="ARBA" id="ARBA00022801"/>
    </source>
</evidence>
<dbReference type="GO" id="GO:0008270">
    <property type="term" value="F:zinc ion binding"/>
    <property type="evidence" value="ECO:0007669"/>
    <property type="project" value="InterPro"/>
</dbReference>
<sequence>MKPFLLLPLLVMIPLIATSKIRFDNYQVYQIIPNTLEQVNILRELEENSQGYDFWTDASKPGQPVDIMVPPHLKYNFLDFLNLQKLNAGVWIENVQKLIDDEKSQVSRRAEDFNWKEYHTLETINAWLDSLVERYPGIVTPIVGGRSYEGREIRGVKVSFGPGRKGAFIESGIHAREWIAPATVTYILNEFLNSKDASVRAVAESRDWYFFPSINPDGYAYTQIDRMWRKNRRPYKQCVGVDLNRNWDYHWMEGGASSDECSTTFAGGSAFSEIETKSLSEYITSVADTLDTYLAFHSYSQYLLIPFSHDESAVPENNDELHQIGKAAAESLSVRYGTNYTVGNWINVLYISSGVSVDWVVGTHQRRLGYTYELRDEGQHGFLLPPEQIIPTGEETLDSLVRMISEADYHRN</sequence>
<dbReference type="Proteomes" id="UP000801492">
    <property type="component" value="Unassembled WGS sequence"/>
</dbReference>
<dbReference type="EMBL" id="VTPC01002894">
    <property type="protein sequence ID" value="KAF2899310.1"/>
    <property type="molecule type" value="Genomic_DNA"/>
</dbReference>
<keyword evidence="6" id="KW-0645">Protease</keyword>
<comment type="caution">
    <text evidence="18">The sequence shown here is derived from an EMBL/GenBank/DDBJ whole genome shotgun (WGS) entry which is preliminary data.</text>
</comment>
<evidence type="ECO:0000256" key="5">
    <source>
        <dbReference type="ARBA" id="ARBA00022645"/>
    </source>
</evidence>
<keyword evidence="10" id="KW-0862">Zinc</keyword>
<feature type="signal peptide" evidence="16">
    <location>
        <begin position="1"/>
        <end position="18"/>
    </location>
</feature>
<dbReference type="InterPro" id="IPR003146">
    <property type="entry name" value="M14A_act_pep"/>
</dbReference>
<comment type="function">
    <text evidence="13">Involved in the digestion of the blood meal.</text>
</comment>
<feature type="active site" description="Proton donor/acceptor" evidence="15">
    <location>
        <position position="373"/>
    </location>
</feature>
<organism evidence="18 19">
    <name type="scientific">Ignelater luminosus</name>
    <name type="common">Cucubano</name>
    <name type="synonym">Pyrophorus luminosus</name>
    <dbReference type="NCBI Taxonomy" id="2038154"/>
    <lineage>
        <taxon>Eukaryota</taxon>
        <taxon>Metazoa</taxon>
        <taxon>Ecdysozoa</taxon>
        <taxon>Arthropoda</taxon>
        <taxon>Hexapoda</taxon>
        <taxon>Insecta</taxon>
        <taxon>Pterygota</taxon>
        <taxon>Neoptera</taxon>
        <taxon>Endopterygota</taxon>
        <taxon>Coleoptera</taxon>
        <taxon>Polyphaga</taxon>
        <taxon>Elateriformia</taxon>
        <taxon>Elateroidea</taxon>
        <taxon>Elateridae</taxon>
        <taxon>Agrypninae</taxon>
        <taxon>Pyrophorini</taxon>
        <taxon>Ignelater</taxon>
    </lineage>
</organism>
<comment type="similarity">
    <text evidence="3 15">Belongs to the peptidase M14 family.</text>
</comment>
<evidence type="ECO:0000256" key="1">
    <source>
        <dbReference type="ARBA" id="ARBA00001947"/>
    </source>
</evidence>
<evidence type="ECO:0000259" key="17">
    <source>
        <dbReference type="PROSITE" id="PS52035"/>
    </source>
</evidence>
<dbReference type="GO" id="GO:0006508">
    <property type="term" value="P:proteolysis"/>
    <property type="evidence" value="ECO:0007669"/>
    <property type="project" value="UniProtKB-KW"/>
</dbReference>
<comment type="subcellular location">
    <subcellularLocation>
        <location evidence="2">Secreted</location>
    </subcellularLocation>
</comment>
<keyword evidence="12" id="KW-1015">Disulfide bond</keyword>
<dbReference type="FunFam" id="3.40.630.10:FF:000040">
    <property type="entry name" value="zinc carboxypeptidase"/>
    <property type="match status" value="1"/>
</dbReference>
<dbReference type="SMART" id="SM00631">
    <property type="entry name" value="Zn_pept"/>
    <property type="match status" value="1"/>
</dbReference>
<evidence type="ECO:0000256" key="12">
    <source>
        <dbReference type="ARBA" id="ARBA00023157"/>
    </source>
</evidence>
<evidence type="ECO:0000256" key="14">
    <source>
        <dbReference type="ARBA" id="ARBA00069039"/>
    </source>
</evidence>
<dbReference type="FunFam" id="3.30.70.340:FF:000002">
    <property type="entry name" value="Carboxypeptidase A"/>
    <property type="match status" value="1"/>
</dbReference>
<accession>A0A8K0GC56</accession>
<dbReference type="PRINTS" id="PR00765">
    <property type="entry name" value="CRBOXYPTASEA"/>
</dbReference>
<keyword evidence="19" id="KW-1185">Reference proteome</keyword>
<keyword evidence="11" id="KW-0482">Metalloprotease</keyword>
<dbReference type="Pfam" id="PF02244">
    <property type="entry name" value="Propep_M14"/>
    <property type="match status" value="1"/>
</dbReference>
<evidence type="ECO:0000256" key="4">
    <source>
        <dbReference type="ARBA" id="ARBA00022525"/>
    </source>
</evidence>
<evidence type="ECO:0000256" key="6">
    <source>
        <dbReference type="ARBA" id="ARBA00022670"/>
    </source>
</evidence>
<evidence type="ECO:0000256" key="7">
    <source>
        <dbReference type="ARBA" id="ARBA00022723"/>
    </source>
</evidence>
<dbReference type="PANTHER" id="PTHR11705:SF153">
    <property type="entry name" value="ZINC CARBOXYPEPTIDASE A 1-LIKE PROTEIN"/>
    <property type="match status" value="1"/>
</dbReference>
<dbReference type="OrthoDB" id="3626597at2759"/>
<gene>
    <name evidence="18" type="ORF">ILUMI_06866</name>
</gene>
<dbReference type="GO" id="GO:0004181">
    <property type="term" value="F:metallocarboxypeptidase activity"/>
    <property type="evidence" value="ECO:0007669"/>
    <property type="project" value="InterPro"/>
</dbReference>
<name>A0A8K0GC56_IGNLU</name>
<dbReference type="Pfam" id="PF00246">
    <property type="entry name" value="Peptidase_M14"/>
    <property type="match status" value="1"/>
</dbReference>
<dbReference type="PANTHER" id="PTHR11705">
    <property type="entry name" value="PROTEASE FAMILY M14 CARBOXYPEPTIDASE A,B"/>
    <property type="match status" value="1"/>
</dbReference>
<dbReference type="CDD" id="cd03860">
    <property type="entry name" value="M14_CP_A-B_like"/>
    <property type="match status" value="1"/>
</dbReference>
<dbReference type="Gene3D" id="3.30.70.340">
    <property type="entry name" value="Metallocarboxypeptidase-like"/>
    <property type="match status" value="1"/>
</dbReference>
<evidence type="ECO:0000256" key="3">
    <source>
        <dbReference type="ARBA" id="ARBA00005988"/>
    </source>
</evidence>
<evidence type="ECO:0000313" key="19">
    <source>
        <dbReference type="Proteomes" id="UP000801492"/>
    </source>
</evidence>
<protein>
    <recommendedName>
        <fullName evidence="14">Zinc carboxypeptidase A 1</fullName>
    </recommendedName>
</protein>
<comment type="cofactor">
    <cofactor evidence="1">
        <name>Zn(2+)</name>
        <dbReference type="ChEBI" id="CHEBI:29105"/>
    </cofactor>
</comment>
<evidence type="ECO:0000256" key="8">
    <source>
        <dbReference type="ARBA" id="ARBA00022729"/>
    </source>
</evidence>
<keyword evidence="5" id="KW-0121">Carboxypeptidase</keyword>
<dbReference type="PROSITE" id="PS52035">
    <property type="entry name" value="PEPTIDASE_M14"/>
    <property type="match status" value="1"/>
</dbReference>
<keyword evidence="8 16" id="KW-0732">Signal</keyword>
<dbReference type="InterPro" id="IPR000834">
    <property type="entry name" value="Peptidase_M14"/>
</dbReference>
<keyword evidence="9" id="KW-0378">Hydrolase</keyword>
<dbReference type="InterPro" id="IPR036990">
    <property type="entry name" value="M14A-like_propep"/>
</dbReference>
<keyword evidence="7" id="KW-0479">Metal-binding</keyword>
<dbReference type="GO" id="GO:0005615">
    <property type="term" value="C:extracellular space"/>
    <property type="evidence" value="ECO:0007669"/>
    <property type="project" value="TreeGrafter"/>
</dbReference>
<evidence type="ECO:0000256" key="2">
    <source>
        <dbReference type="ARBA" id="ARBA00004613"/>
    </source>
</evidence>
<evidence type="ECO:0000256" key="15">
    <source>
        <dbReference type="PROSITE-ProRule" id="PRU01379"/>
    </source>
</evidence>
<feature type="chain" id="PRO_5035419733" description="Zinc carboxypeptidase A 1" evidence="16">
    <location>
        <begin position="19"/>
        <end position="412"/>
    </location>
</feature>
<feature type="domain" description="Peptidase M14" evidence="17">
    <location>
        <begin position="117"/>
        <end position="407"/>
    </location>
</feature>
<evidence type="ECO:0000313" key="18">
    <source>
        <dbReference type="EMBL" id="KAF2899310.1"/>
    </source>
</evidence>
<reference evidence="18" key="1">
    <citation type="submission" date="2019-08" db="EMBL/GenBank/DDBJ databases">
        <title>The genome of the North American firefly Photinus pyralis.</title>
        <authorList>
            <consortium name="Photinus pyralis genome working group"/>
            <person name="Fallon T.R."/>
            <person name="Sander Lower S.E."/>
            <person name="Weng J.-K."/>
        </authorList>
    </citation>
    <scope>NUCLEOTIDE SEQUENCE</scope>
    <source>
        <strain evidence="18">TRF0915ILg1</strain>
        <tissue evidence="18">Whole body</tissue>
    </source>
</reference>
<dbReference type="SUPFAM" id="SSF54897">
    <property type="entry name" value="Protease propeptides/inhibitors"/>
    <property type="match status" value="1"/>
</dbReference>
<keyword evidence="4" id="KW-0964">Secreted</keyword>